<proteinExistence type="predicted"/>
<keyword evidence="2" id="KW-1185">Reference proteome</keyword>
<dbReference type="PANTHER" id="PTHR46638">
    <property type="entry name" value="CORRINOID ADENOSYLTRANSFERASE"/>
    <property type="match status" value="1"/>
</dbReference>
<name>A0ABM6GE43_9BACT</name>
<dbReference type="PANTHER" id="PTHR46638:SF1">
    <property type="entry name" value="CORRINOID ADENOSYLTRANSFERASE"/>
    <property type="match status" value="1"/>
</dbReference>
<dbReference type="Gene3D" id="3.40.50.300">
    <property type="entry name" value="P-loop containing nucleotide triphosphate hydrolases"/>
    <property type="match status" value="1"/>
</dbReference>
<dbReference type="NCBIfam" id="NF004637">
    <property type="entry name" value="PRK05986.1"/>
    <property type="match status" value="1"/>
</dbReference>
<dbReference type="Proteomes" id="UP000185490">
    <property type="component" value="Chromosome"/>
</dbReference>
<dbReference type="PIRSF" id="PIRSF015617">
    <property type="entry name" value="Adensltrnsf_CobA"/>
    <property type="match status" value="1"/>
</dbReference>
<dbReference type="SUPFAM" id="SSF52540">
    <property type="entry name" value="P-loop containing nucleoside triphosphate hydrolases"/>
    <property type="match status" value="1"/>
</dbReference>
<dbReference type="NCBIfam" id="TIGR00708">
    <property type="entry name" value="cobA"/>
    <property type="match status" value="1"/>
</dbReference>
<gene>
    <name evidence="1" type="ORF">BW47_04630</name>
</gene>
<organism evidence="1 2">
    <name type="scientific">Thermosipho melanesiensis</name>
    <dbReference type="NCBI Taxonomy" id="46541"/>
    <lineage>
        <taxon>Bacteria</taxon>
        <taxon>Thermotogati</taxon>
        <taxon>Thermotogota</taxon>
        <taxon>Thermotogae</taxon>
        <taxon>Thermotogales</taxon>
        <taxon>Fervidobacteriaceae</taxon>
        <taxon>Thermosipho</taxon>
    </lineage>
</organism>
<dbReference type="CDD" id="cd00561">
    <property type="entry name" value="CobA_ACA"/>
    <property type="match status" value="1"/>
</dbReference>
<evidence type="ECO:0000313" key="2">
    <source>
        <dbReference type="Proteomes" id="UP000185490"/>
    </source>
</evidence>
<dbReference type="EMBL" id="CP007389">
    <property type="protein sequence ID" value="APT73851.1"/>
    <property type="molecule type" value="Genomic_DNA"/>
</dbReference>
<dbReference type="InterPro" id="IPR003724">
    <property type="entry name" value="CblAdoTrfase_CobA"/>
</dbReference>
<evidence type="ECO:0000313" key="1">
    <source>
        <dbReference type="EMBL" id="APT73851.1"/>
    </source>
</evidence>
<protein>
    <submittedName>
        <fullName evidence="1">Cobinamide adenolsyltransferase</fullName>
    </submittedName>
</protein>
<dbReference type="InterPro" id="IPR027417">
    <property type="entry name" value="P-loop_NTPase"/>
</dbReference>
<sequence length="174" mass="19773">MKNFKGGEIMIHVYTGNGKGKTTAAFGLALRAACAGKKVFIGQFVKGMEYSELKVPEYIPNIKVEQFGRNCFIFNNPTKEDIDAAKNGLKRLYEIANNYDVIILDEVNVAVYYRLLSVEEILNFLNKLDKSKEVILTGRYAPQEFVDIADLVTEMKEVKHYYKKGVKARKGIEF</sequence>
<reference evidence="1 2" key="1">
    <citation type="submission" date="2014-02" db="EMBL/GenBank/DDBJ databases">
        <title>Diversity of Thermotogales isolates from hydrothermal vents.</title>
        <authorList>
            <person name="Haverkamp T.H.A."/>
            <person name="Lossouarn J."/>
            <person name="Geslin C."/>
            <person name="Nesbo C.L."/>
        </authorList>
    </citation>
    <scope>NUCLEOTIDE SEQUENCE [LARGE SCALE GENOMIC DNA]</scope>
    <source>
        <strain evidence="1 2">431</strain>
    </source>
</reference>
<accession>A0ABM6GE43</accession>
<dbReference type="Pfam" id="PF02572">
    <property type="entry name" value="CobA_CobO_BtuR"/>
    <property type="match status" value="1"/>
</dbReference>